<gene>
    <name evidence="8" type="ORF">UY19_C0011G0019</name>
</gene>
<keyword evidence="3 6" id="KW-0812">Transmembrane</keyword>
<feature type="transmembrane region" description="Helical" evidence="6">
    <location>
        <begin position="161"/>
        <end position="182"/>
    </location>
</feature>
<feature type="transmembrane region" description="Helical" evidence="6">
    <location>
        <begin position="219"/>
        <end position="247"/>
    </location>
</feature>
<reference evidence="8 9" key="1">
    <citation type="journal article" date="2015" name="Nature">
        <title>rRNA introns, odd ribosomes, and small enigmatic genomes across a large radiation of phyla.</title>
        <authorList>
            <person name="Brown C.T."/>
            <person name="Hug L.A."/>
            <person name="Thomas B.C."/>
            <person name="Sharon I."/>
            <person name="Castelle C.J."/>
            <person name="Singh A."/>
            <person name="Wilkins M.J."/>
            <person name="Williams K.H."/>
            <person name="Banfield J.F."/>
        </authorList>
    </citation>
    <scope>NUCLEOTIDE SEQUENCE [LARGE SCALE GENOMIC DNA]</scope>
</reference>
<proteinExistence type="inferred from homology"/>
<sequence>MNEAVEQKKNWTIFLSSVFFVLGFSTVFSLVGILLQTILANVSYSAQVWLGRVGGVIIILFGLFLVGLLKPKFLQRDHKVQVAGQFKSYWVTSFLFGAAFAAGWTPCVTAALGAILVLATTQAGSAFFLLMAYTFGIGIPFLMVGLFADQVQGVIERAGRWLIYIQYAFGVLLIGMGVLIFVGQLSRIANFEVLTNVLLALDISTGVGGNIGSLSVLNIGIAFIAGLVSFLSPCILPLIPGFLSYLASTASRE</sequence>
<dbReference type="AlphaFoldDB" id="A0A0G1U6E3"/>
<keyword evidence="4 6" id="KW-1133">Transmembrane helix</keyword>
<dbReference type="PATRIC" id="fig|1619005.3.peg.661"/>
<feature type="transmembrane region" description="Helical" evidence="6">
    <location>
        <begin position="12"/>
        <end position="37"/>
    </location>
</feature>
<feature type="transmembrane region" description="Helical" evidence="6">
    <location>
        <begin position="49"/>
        <end position="69"/>
    </location>
</feature>
<dbReference type="InterPro" id="IPR003834">
    <property type="entry name" value="Cyt_c_assmbl_TM_dom"/>
</dbReference>
<comment type="caution">
    <text evidence="8">The sequence shown here is derived from an EMBL/GenBank/DDBJ whole genome shotgun (WGS) entry which is preliminary data.</text>
</comment>
<organism evidence="8 9">
    <name type="scientific">Candidatus Wolfebacteria bacterium GW2011_GWA2_47_9b</name>
    <dbReference type="NCBI Taxonomy" id="1619005"/>
    <lineage>
        <taxon>Bacteria</taxon>
        <taxon>Candidatus Wolfeibacteriota</taxon>
    </lineage>
</organism>
<dbReference type="Proteomes" id="UP000033882">
    <property type="component" value="Unassembled WGS sequence"/>
</dbReference>
<dbReference type="GO" id="GO:0017004">
    <property type="term" value="P:cytochrome complex assembly"/>
    <property type="evidence" value="ECO:0007669"/>
    <property type="project" value="InterPro"/>
</dbReference>
<dbReference type="GO" id="GO:0016020">
    <property type="term" value="C:membrane"/>
    <property type="evidence" value="ECO:0007669"/>
    <property type="project" value="UniProtKB-SubCell"/>
</dbReference>
<comment type="subcellular location">
    <subcellularLocation>
        <location evidence="1">Membrane</location>
        <topology evidence="1">Multi-pass membrane protein</topology>
    </subcellularLocation>
</comment>
<evidence type="ECO:0000313" key="9">
    <source>
        <dbReference type="Proteomes" id="UP000033882"/>
    </source>
</evidence>
<comment type="similarity">
    <text evidence="2">Belongs to the DsbD family.</text>
</comment>
<dbReference type="EMBL" id="LCPB01000011">
    <property type="protein sequence ID" value="KKU89614.1"/>
    <property type="molecule type" value="Genomic_DNA"/>
</dbReference>
<dbReference type="Pfam" id="PF02683">
    <property type="entry name" value="DsbD_TM"/>
    <property type="match status" value="1"/>
</dbReference>
<evidence type="ECO:0000256" key="5">
    <source>
        <dbReference type="ARBA" id="ARBA00023136"/>
    </source>
</evidence>
<feature type="transmembrane region" description="Helical" evidence="6">
    <location>
        <begin position="89"/>
        <end position="119"/>
    </location>
</feature>
<dbReference type="PANTHER" id="PTHR31272:SF4">
    <property type="entry name" value="CYTOCHROME C-TYPE BIOGENESIS PROTEIN HI_1454-RELATED"/>
    <property type="match status" value="1"/>
</dbReference>
<dbReference type="InterPro" id="IPR051790">
    <property type="entry name" value="Cytochrome_c-biogenesis_DsbD"/>
</dbReference>
<evidence type="ECO:0000256" key="3">
    <source>
        <dbReference type="ARBA" id="ARBA00022692"/>
    </source>
</evidence>
<protein>
    <submittedName>
        <fullName evidence="8">Disulfide bond oxidoreductase D family protein</fullName>
    </submittedName>
</protein>
<evidence type="ECO:0000256" key="6">
    <source>
        <dbReference type="SAM" id="Phobius"/>
    </source>
</evidence>
<feature type="domain" description="Cytochrome C biogenesis protein transmembrane" evidence="7">
    <location>
        <begin position="13"/>
        <end position="180"/>
    </location>
</feature>
<evidence type="ECO:0000259" key="7">
    <source>
        <dbReference type="Pfam" id="PF02683"/>
    </source>
</evidence>
<evidence type="ECO:0000256" key="1">
    <source>
        <dbReference type="ARBA" id="ARBA00004141"/>
    </source>
</evidence>
<name>A0A0G1U6E3_9BACT</name>
<evidence type="ECO:0000256" key="2">
    <source>
        <dbReference type="ARBA" id="ARBA00006143"/>
    </source>
</evidence>
<accession>A0A0G1U6E3</accession>
<evidence type="ECO:0000256" key="4">
    <source>
        <dbReference type="ARBA" id="ARBA00022989"/>
    </source>
</evidence>
<keyword evidence="5 6" id="KW-0472">Membrane</keyword>
<evidence type="ECO:0000313" key="8">
    <source>
        <dbReference type="EMBL" id="KKU89614.1"/>
    </source>
</evidence>
<dbReference type="PANTHER" id="PTHR31272">
    <property type="entry name" value="CYTOCHROME C-TYPE BIOGENESIS PROTEIN HI_1454-RELATED"/>
    <property type="match status" value="1"/>
</dbReference>
<feature type="transmembrane region" description="Helical" evidence="6">
    <location>
        <begin position="125"/>
        <end position="149"/>
    </location>
</feature>